<evidence type="ECO:0000259" key="2">
    <source>
        <dbReference type="Pfam" id="PF00144"/>
    </source>
</evidence>
<dbReference type="RefSeq" id="WP_251740411.1">
    <property type="nucleotide sequence ID" value="NZ_JBHUOJ010000007.1"/>
</dbReference>
<organism evidence="3 4">
    <name type="scientific">Christiangramia antarctica</name>
    <dbReference type="NCBI Taxonomy" id="2058158"/>
    <lineage>
        <taxon>Bacteria</taxon>
        <taxon>Pseudomonadati</taxon>
        <taxon>Bacteroidota</taxon>
        <taxon>Flavobacteriia</taxon>
        <taxon>Flavobacteriales</taxon>
        <taxon>Flavobacteriaceae</taxon>
        <taxon>Christiangramia</taxon>
    </lineage>
</organism>
<keyword evidence="3" id="KW-0378">Hydrolase</keyword>
<dbReference type="EC" id="3.-.-.-" evidence="3"/>
<comment type="caution">
    <text evidence="3">The sequence shown here is derived from an EMBL/GenBank/DDBJ whole genome shotgun (WGS) entry which is preliminary data.</text>
</comment>
<dbReference type="Pfam" id="PF00144">
    <property type="entry name" value="Beta-lactamase"/>
    <property type="match status" value="1"/>
</dbReference>
<feature type="domain" description="Beta-lactamase-related" evidence="2">
    <location>
        <begin position="43"/>
        <end position="325"/>
    </location>
</feature>
<reference evidence="4" key="1">
    <citation type="journal article" date="2019" name="Int. J. Syst. Evol. Microbiol.">
        <title>The Global Catalogue of Microorganisms (GCM) 10K type strain sequencing project: providing services to taxonomists for standard genome sequencing and annotation.</title>
        <authorList>
            <consortium name="The Broad Institute Genomics Platform"/>
            <consortium name="The Broad Institute Genome Sequencing Center for Infectious Disease"/>
            <person name="Wu L."/>
            <person name="Ma J."/>
        </authorList>
    </citation>
    <scope>NUCLEOTIDE SEQUENCE [LARGE SCALE GENOMIC DNA]</scope>
    <source>
        <strain evidence="4">KCTC 52925</strain>
    </source>
</reference>
<feature type="chain" id="PRO_5046794464" evidence="1">
    <location>
        <begin position="20"/>
        <end position="438"/>
    </location>
</feature>
<dbReference type="SUPFAM" id="SSF56601">
    <property type="entry name" value="beta-lactamase/transpeptidase-like"/>
    <property type="match status" value="1"/>
</dbReference>
<dbReference type="PANTHER" id="PTHR46825:SF9">
    <property type="entry name" value="BETA-LACTAMASE-RELATED DOMAIN-CONTAINING PROTEIN"/>
    <property type="match status" value="1"/>
</dbReference>
<gene>
    <name evidence="3" type="ORF">ACFSYS_03630</name>
</gene>
<keyword evidence="1" id="KW-0732">Signal</keyword>
<dbReference type="PANTHER" id="PTHR46825">
    <property type="entry name" value="D-ALANYL-D-ALANINE-CARBOXYPEPTIDASE/ENDOPEPTIDASE AMPH"/>
    <property type="match status" value="1"/>
</dbReference>
<dbReference type="Gene3D" id="3.40.710.10">
    <property type="entry name" value="DD-peptidase/beta-lactamase superfamily"/>
    <property type="match status" value="1"/>
</dbReference>
<evidence type="ECO:0000256" key="1">
    <source>
        <dbReference type="SAM" id="SignalP"/>
    </source>
</evidence>
<name>A0ABW5X4S4_9FLAO</name>
<sequence length="438" mass="49281">MKNFIITAVLLFLSTICVAQKLNTEKLDSLFQILEQNDKFMGSLAVSQNGNTIYKNTIGFINLEDSIKSNDNTKYRIGSISKIFTATLILKAVEENKLELGQSLNDFYPTVKNSETITIRNLLNHSSGIHDFTRNEDYSNWSKIKQPKDSMLKRIAGYESEFPPHSKSEYSNSNFVLLTYILEDVYKKSFETLLKEKITTPLKLVHTFYGGEINNNNNEASSYSYLGKWNKEPETDMSIPQGAGAIVSTPEDLNIFIAALFAENILSEASLEQMKNIENGYGLGLLRFPYNEKWSYGHTGGIDGFQSVTGFFPEDKLAISLTSNGINYNINEILLAVLGSFYGDGFDLPHFNKVKLSTKDLEKYLGTYSSEQIPPKIMISREGSTLLAQATGQPSFPLEPTAKDIFIFEQAGVEIEFKPHTEEMLMKQGGKEFLFTKE</sequence>
<feature type="signal peptide" evidence="1">
    <location>
        <begin position="1"/>
        <end position="19"/>
    </location>
</feature>
<keyword evidence="4" id="KW-1185">Reference proteome</keyword>
<dbReference type="InterPro" id="IPR001466">
    <property type="entry name" value="Beta-lactam-related"/>
</dbReference>
<accession>A0ABW5X4S4</accession>
<evidence type="ECO:0000313" key="3">
    <source>
        <dbReference type="EMBL" id="MFD2832363.1"/>
    </source>
</evidence>
<dbReference type="EMBL" id="JBHUOJ010000007">
    <property type="protein sequence ID" value="MFD2832363.1"/>
    <property type="molecule type" value="Genomic_DNA"/>
</dbReference>
<dbReference type="InterPro" id="IPR050491">
    <property type="entry name" value="AmpC-like"/>
</dbReference>
<dbReference type="GO" id="GO:0016787">
    <property type="term" value="F:hydrolase activity"/>
    <property type="evidence" value="ECO:0007669"/>
    <property type="project" value="UniProtKB-KW"/>
</dbReference>
<dbReference type="Proteomes" id="UP001597438">
    <property type="component" value="Unassembled WGS sequence"/>
</dbReference>
<dbReference type="InterPro" id="IPR012338">
    <property type="entry name" value="Beta-lactam/transpept-like"/>
</dbReference>
<protein>
    <submittedName>
        <fullName evidence="3">Serine hydrolase domain-containing protein</fullName>
        <ecNumber evidence="3">3.-.-.-</ecNumber>
    </submittedName>
</protein>
<proteinExistence type="predicted"/>
<evidence type="ECO:0000313" key="4">
    <source>
        <dbReference type="Proteomes" id="UP001597438"/>
    </source>
</evidence>